<keyword evidence="1 2" id="KW-0378">Hydrolase</keyword>
<dbReference type="RefSeq" id="WP_347326160.1">
    <property type="nucleotide sequence ID" value="NZ_JBCGUH010000009.1"/>
</dbReference>
<dbReference type="CDD" id="cd00077">
    <property type="entry name" value="HDc"/>
    <property type="match status" value="1"/>
</dbReference>
<organism evidence="5 6">
    <name type="scientific">Paenibacillus wenxiniae</name>
    <dbReference type="NCBI Taxonomy" id="1636843"/>
    <lineage>
        <taxon>Bacteria</taxon>
        <taxon>Bacillati</taxon>
        <taxon>Bacillota</taxon>
        <taxon>Bacilli</taxon>
        <taxon>Bacillales</taxon>
        <taxon>Paenibacillaceae</taxon>
        <taxon>Paenibacillus</taxon>
    </lineage>
</organism>
<dbReference type="SUPFAM" id="SSF109604">
    <property type="entry name" value="HD-domain/PDEase-like"/>
    <property type="match status" value="1"/>
</dbReference>
<feature type="domain" description="HD" evidence="4">
    <location>
        <begin position="69"/>
        <end position="255"/>
    </location>
</feature>
<dbReference type="InterPro" id="IPR023023">
    <property type="entry name" value="dNTPase_2"/>
</dbReference>
<evidence type="ECO:0000256" key="2">
    <source>
        <dbReference type="HAMAP-Rule" id="MF_01212"/>
    </source>
</evidence>
<sequence>MIQSKMPDNKLYNAQDKERQQPQSPRTKDQSRDEFERDYGRIVHSAAFRRLQSKTQVIGVGESDFPRTRLTHSMEVAQIARGIASSLNSKNKLLIESDQKIDSSLIEAAALAHDFGHPPFGHQGERALNEMMHNVAKSGFEGNAQTFRILTSLERGRGLNLTRATLLAILKYPIRFDKAVNYDVYEDKSFGYKPPKSSVYVEDQEVFDWLIKPMNSNEQAFYLSTHHKNINEHKKTIYKTLECSIIELADDIAYATHDLEDAIRLKFIKNEEIISILEKYHTDTTLKKIKEKLEKKAVGHESDKIKDIIADLISIFISNVDLNSRNSLNNKRLHYHAFLPEPLKELIKNFTNLVYDKVISLQRVQTIEWKGGNIIKEMFGAFYDTPKLLSSEDQSLIEKGSESTKARIICDYLAGMTDSYALRMYSRLFEGRESRLFDI</sequence>
<gene>
    <name evidence="5" type="ORF">ACFSC9_14390</name>
</gene>
<dbReference type="InterPro" id="IPR026875">
    <property type="entry name" value="PHydrolase_assoc_dom"/>
</dbReference>
<comment type="caution">
    <text evidence="5">The sequence shown here is derived from an EMBL/GenBank/DDBJ whole genome shotgun (WGS) entry which is preliminary data.</text>
</comment>
<dbReference type="EMBL" id="JBHUEH010000016">
    <property type="protein sequence ID" value="MFD1886715.1"/>
    <property type="molecule type" value="Genomic_DNA"/>
</dbReference>
<dbReference type="Proteomes" id="UP001597233">
    <property type="component" value="Unassembled WGS sequence"/>
</dbReference>
<dbReference type="NCBIfam" id="NF003701">
    <property type="entry name" value="PRK05318.1"/>
    <property type="match status" value="1"/>
</dbReference>
<feature type="compositionally biased region" description="Basic and acidic residues" evidence="3">
    <location>
        <begin position="15"/>
        <end position="34"/>
    </location>
</feature>
<dbReference type="NCBIfam" id="TIGR01353">
    <property type="entry name" value="dGTP_triPase"/>
    <property type="match status" value="1"/>
</dbReference>
<keyword evidence="6" id="KW-1185">Reference proteome</keyword>
<dbReference type="InterPro" id="IPR006261">
    <property type="entry name" value="dGTPase"/>
</dbReference>
<evidence type="ECO:0000313" key="5">
    <source>
        <dbReference type="EMBL" id="MFD1886715.1"/>
    </source>
</evidence>
<evidence type="ECO:0000259" key="4">
    <source>
        <dbReference type="PROSITE" id="PS51831"/>
    </source>
</evidence>
<feature type="region of interest" description="Disordered" evidence="3">
    <location>
        <begin position="1"/>
        <end position="34"/>
    </location>
</feature>
<dbReference type="SMART" id="SM00471">
    <property type="entry name" value="HDc"/>
    <property type="match status" value="1"/>
</dbReference>
<dbReference type="PROSITE" id="PS51831">
    <property type="entry name" value="HD"/>
    <property type="match status" value="1"/>
</dbReference>
<dbReference type="Pfam" id="PF13286">
    <property type="entry name" value="HD_assoc"/>
    <property type="match status" value="1"/>
</dbReference>
<dbReference type="Pfam" id="PF01966">
    <property type="entry name" value="HD"/>
    <property type="match status" value="1"/>
</dbReference>
<dbReference type="InterPro" id="IPR006674">
    <property type="entry name" value="HD_domain"/>
</dbReference>
<dbReference type="PANTHER" id="PTHR11373">
    <property type="entry name" value="DEOXYNUCLEOSIDE TRIPHOSPHATE TRIPHOSPHOHYDROLASE"/>
    <property type="match status" value="1"/>
</dbReference>
<evidence type="ECO:0000313" key="6">
    <source>
        <dbReference type="Proteomes" id="UP001597233"/>
    </source>
</evidence>
<accession>A0ABW4RL02</accession>
<dbReference type="InterPro" id="IPR003607">
    <property type="entry name" value="HD/PDEase_dom"/>
</dbReference>
<reference evidence="6" key="1">
    <citation type="journal article" date="2019" name="Int. J. Syst. Evol. Microbiol.">
        <title>The Global Catalogue of Microorganisms (GCM) 10K type strain sequencing project: providing services to taxonomists for standard genome sequencing and annotation.</title>
        <authorList>
            <consortium name="The Broad Institute Genomics Platform"/>
            <consortium name="The Broad Institute Genome Sequencing Center for Infectious Disease"/>
            <person name="Wu L."/>
            <person name="Ma J."/>
        </authorList>
    </citation>
    <scope>NUCLEOTIDE SEQUENCE [LARGE SCALE GENOMIC DNA]</scope>
    <source>
        <strain evidence="6">CCUG 54950</strain>
    </source>
</reference>
<protein>
    <recommendedName>
        <fullName evidence="2">Deoxyguanosinetriphosphate triphosphohydrolase-like protein</fullName>
    </recommendedName>
</protein>
<dbReference type="NCBIfam" id="NF041026">
    <property type="entry name" value="antiphage_dGTPase"/>
    <property type="match status" value="1"/>
</dbReference>
<evidence type="ECO:0000256" key="3">
    <source>
        <dbReference type="SAM" id="MobiDB-lite"/>
    </source>
</evidence>
<dbReference type="PANTHER" id="PTHR11373:SF32">
    <property type="entry name" value="DEOXYGUANOSINETRIPHOSPHATE TRIPHOSPHOHYDROLASE"/>
    <property type="match status" value="1"/>
</dbReference>
<dbReference type="HAMAP" id="MF_01212">
    <property type="entry name" value="dGTPase_type2"/>
    <property type="match status" value="1"/>
</dbReference>
<name>A0ABW4RL02_9BACL</name>
<comment type="similarity">
    <text evidence="2">Belongs to the dGTPase family. Type 2 subfamily.</text>
</comment>
<proteinExistence type="inferred from homology"/>
<dbReference type="InterPro" id="IPR050135">
    <property type="entry name" value="dGTPase-like"/>
</dbReference>
<dbReference type="Gene3D" id="1.10.3210.10">
    <property type="entry name" value="Hypothetical protein af1432"/>
    <property type="match status" value="1"/>
</dbReference>
<evidence type="ECO:0000256" key="1">
    <source>
        <dbReference type="ARBA" id="ARBA00022801"/>
    </source>
</evidence>